<evidence type="ECO:0000313" key="1">
    <source>
        <dbReference type="EMBL" id="EPS99757.1"/>
    </source>
</evidence>
<sequence length="331" mass="37147">MSKAVGSDETIIANMLPAIKDDVKLDPTSYMRALLEEFRPQVALDNVLAICKRRPLSLLNHGESPWQCNPDPQNKFITAGVKFAGRYLGTTGANEIAHAYDESLQRQAIEVYDAALTALRPDHMGRPVYLELFDFLREGAAAGKDMQMKILKLIDGHDDELDTANWSEDDVTRITSWDFPGDTDVCVVMTYTAMTLRILGGLESPTRWPYVKNTLDKLDTYKVPAGRVGSDKDNSPWGIPTWSKETLTYSLRELARLAHERQVSGTTDRGNSETELRDVVVLMEKLLVHVRDQVSPSVFTSDNRTAWSFKEALDMVIEAKHTFDPEGEVQP</sequence>
<dbReference type="AlphaFoldDB" id="S8E4X4"/>
<evidence type="ECO:0000313" key="2">
    <source>
        <dbReference type="Proteomes" id="UP000015241"/>
    </source>
</evidence>
<gene>
    <name evidence="1" type="ORF">FOMPIDRAFT_113532</name>
</gene>
<dbReference type="HOGENOM" id="CLU_839479_0_0_1"/>
<name>S8E4X4_FOMSC</name>
<dbReference type="Proteomes" id="UP000015241">
    <property type="component" value="Unassembled WGS sequence"/>
</dbReference>
<dbReference type="EMBL" id="KE504154">
    <property type="protein sequence ID" value="EPS99757.1"/>
    <property type="molecule type" value="Genomic_DNA"/>
</dbReference>
<keyword evidence="2" id="KW-1185">Reference proteome</keyword>
<dbReference type="InParanoid" id="S8E4X4"/>
<reference evidence="1 2" key="1">
    <citation type="journal article" date="2012" name="Science">
        <title>The Paleozoic origin of enzymatic lignin decomposition reconstructed from 31 fungal genomes.</title>
        <authorList>
            <person name="Floudas D."/>
            <person name="Binder M."/>
            <person name="Riley R."/>
            <person name="Barry K."/>
            <person name="Blanchette R.A."/>
            <person name="Henrissat B."/>
            <person name="Martinez A.T."/>
            <person name="Otillar R."/>
            <person name="Spatafora J.W."/>
            <person name="Yadav J.S."/>
            <person name="Aerts A."/>
            <person name="Benoit I."/>
            <person name="Boyd A."/>
            <person name="Carlson A."/>
            <person name="Copeland A."/>
            <person name="Coutinho P.M."/>
            <person name="de Vries R.P."/>
            <person name="Ferreira P."/>
            <person name="Findley K."/>
            <person name="Foster B."/>
            <person name="Gaskell J."/>
            <person name="Glotzer D."/>
            <person name="Gorecki P."/>
            <person name="Heitman J."/>
            <person name="Hesse C."/>
            <person name="Hori C."/>
            <person name="Igarashi K."/>
            <person name="Jurgens J.A."/>
            <person name="Kallen N."/>
            <person name="Kersten P."/>
            <person name="Kohler A."/>
            <person name="Kuees U."/>
            <person name="Kumar T.K.A."/>
            <person name="Kuo A."/>
            <person name="LaButti K."/>
            <person name="Larrondo L.F."/>
            <person name="Lindquist E."/>
            <person name="Ling A."/>
            <person name="Lombard V."/>
            <person name="Lucas S."/>
            <person name="Lundell T."/>
            <person name="Martin R."/>
            <person name="McLaughlin D.J."/>
            <person name="Morgenstern I."/>
            <person name="Morin E."/>
            <person name="Murat C."/>
            <person name="Nagy L.G."/>
            <person name="Nolan M."/>
            <person name="Ohm R.A."/>
            <person name="Patyshakuliyeva A."/>
            <person name="Rokas A."/>
            <person name="Ruiz-Duenas F.J."/>
            <person name="Sabat G."/>
            <person name="Salamov A."/>
            <person name="Samejima M."/>
            <person name="Schmutz J."/>
            <person name="Slot J.C."/>
            <person name="St John F."/>
            <person name="Stenlid J."/>
            <person name="Sun H."/>
            <person name="Sun S."/>
            <person name="Syed K."/>
            <person name="Tsang A."/>
            <person name="Wiebenga A."/>
            <person name="Young D."/>
            <person name="Pisabarro A."/>
            <person name="Eastwood D.C."/>
            <person name="Martin F."/>
            <person name="Cullen D."/>
            <person name="Grigoriev I.V."/>
            <person name="Hibbett D.S."/>
        </authorList>
    </citation>
    <scope>NUCLEOTIDE SEQUENCE</scope>
    <source>
        <strain evidence="2">FP-58527</strain>
    </source>
</reference>
<accession>S8E4X4</accession>
<organism evidence="1 2">
    <name type="scientific">Fomitopsis schrenkii</name>
    <name type="common">Brown rot fungus</name>
    <dbReference type="NCBI Taxonomy" id="2126942"/>
    <lineage>
        <taxon>Eukaryota</taxon>
        <taxon>Fungi</taxon>
        <taxon>Dikarya</taxon>
        <taxon>Basidiomycota</taxon>
        <taxon>Agaricomycotina</taxon>
        <taxon>Agaricomycetes</taxon>
        <taxon>Polyporales</taxon>
        <taxon>Fomitopsis</taxon>
    </lineage>
</organism>
<proteinExistence type="predicted"/>
<protein>
    <submittedName>
        <fullName evidence="1">Uncharacterized protein</fullName>
    </submittedName>
</protein>